<sequence>MKTFPEVKLLDTRFHKVKVQELMDYLIEAAKSKKKTIVENVNIKAMNLAYEKYWYRDFLNKADLVFCDGFGVLLGARFNGYSVQSVHRMTAPDYIEDLALKCERENLSLFLLAGKPGVVDKAITKLVAIAPNLRIKGHHGYFDKSGKENDLVIDKINKFKPDILYIGFGMPLQELWILDNFNKIETTVFLPLGACLDFYTDSIYRGPRWLTDNGLEWLTRLITEPTRLWDRYIVGIPLFFYRVLKQRITQAMLTNR</sequence>
<evidence type="ECO:0000256" key="1">
    <source>
        <dbReference type="ARBA" id="ARBA00022676"/>
    </source>
</evidence>
<dbReference type="AlphaFoldDB" id="A0A7D7QIC0"/>
<reference evidence="4" key="1">
    <citation type="submission" date="2020-06" db="EMBL/GenBank/DDBJ databases">
        <title>Nostoc edaphicum CCNP1411 genome.</title>
        <authorList>
            <person name="Fidor A."/>
            <person name="Grabski M."/>
            <person name="Gawor J."/>
            <person name="Gromadka R."/>
            <person name="Wegrzyn G."/>
            <person name="Mazur-Marzec H."/>
        </authorList>
    </citation>
    <scope>NUCLEOTIDE SEQUENCE [LARGE SCALE GENOMIC DNA]</scope>
    <source>
        <strain evidence="4">CCNP1411</strain>
    </source>
</reference>
<evidence type="ECO:0000313" key="4">
    <source>
        <dbReference type="Proteomes" id="UP000514713"/>
    </source>
</evidence>
<keyword evidence="1" id="KW-0328">Glycosyltransferase</keyword>
<proteinExistence type="predicted"/>
<dbReference type="EMBL" id="CP054698">
    <property type="protein sequence ID" value="QMS91242.1"/>
    <property type="molecule type" value="Genomic_DNA"/>
</dbReference>
<evidence type="ECO:0000313" key="3">
    <source>
        <dbReference type="EMBL" id="QMS91242.1"/>
    </source>
</evidence>
<keyword evidence="4" id="KW-1185">Reference proteome</keyword>
<name>A0A7D7QIC0_9NOSO</name>
<dbReference type="PANTHER" id="PTHR34136:SF1">
    <property type="entry name" value="UDP-N-ACETYL-D-MANNOSAMINURONIC ACID TRANSFERASE"/>
    <property type="match status" value="1"/>
</dbReference>
<dbReference type="InterPro" id="IPR004629">
    <property type="entry name" value="WecG_TagA_CpsF"/>
</dbReference>
<dbReference type="CDD" id="cd06533">
    <property type="entry name" value="Glyco_transf_WecG_TagA"/>
    <property type="match status" value="1"/>
</dbReference>
<dbReference type="NCBIfam" id="TIGR00696">
    <property type="entry name" value="wecG_tagA_cpsF"/>
    <property type="match status" value="1"/>
</dbReference>
<evidence type="ECO:0000256" key="2">
    <source>
        <dbReference type="ARBA" id="ARBA00022679"/>
    </source>
</evidence>
<dbReference type="PANTHER" id="PTHR34136">
    <property type="match status" value="1"/>
</dbReference>
<keyword evidence="2 3" id="KW-0808">Transferase</keyword>
<dbReference type="Pfam" id="PF03808">
    <property type="entry name" value="Glyco_tran_WecG"/>
    <property type="match status" value="1"/>
</dbReference>
<protein>
    <submittedName>
        <fullName evidence="3">WecB/TagA/CpsF family glycosyltransferase</fullName>
    </submittedName>
</protein>
<accession>A0A7D7QIC0</accession>
<organism evidence="3 4">
    <name type="scientific">Nostoc edaphicum CCNP1411</name>
    <dbReference type="NCBI Taxonomy" id="1472755"/>
    <lineage>
        <taxon>Bacteria</taxon>
        <taxon>Bacillati</taxon>
        <taxon>Cyanobacteriota</taxon>
        <taxon>Cyanophyceae</taxon>
        <taxon>Nostocales</taxon>
        <taxon>Nostocaceae</taxon>
        <taxon>Nostoc</taxon>
    </lineage>
</organism>
<dbReference type="RefSeq" id="WP_181928893.1">
    <property type="nucleotide sequence ID" value="NZ_CP054698.1"/>
</dbReference>
<gene>
    <name evidence="3" type="ORF">HUN01_27965</name>
</gene>
<dbReference type="GO" id="GO:0016758">
    <property type="term" value="F:hexosyltransferase activity"/>
    <property type="evidence" value="ECO:0007669"/>
    <property type="project" value="TreeGrafter"/>
</dbReference>
<dbReference type="Proteomes" id="UP000514713">
    <property type="component" value="Chromosome"/>
</dbReference>
<dbReference type="KEGG" id="ned:HUN01_27965"/>